<proteinExistence type="predicted"/>
<accession>A0A1H8RDG9</accession>
<dbReference type="PANTHER" id="PTHR43132">
    <property type="entry name" value="ARSENICAL RESISTANCE OPERON REPRESSOR ARSR-RELATED"/>
    <property type="match status" value="1"/>
</dbReference>
<evidence type="ECO:0000313" key="5">
    <source>
        <dbReference type="EMBL" id="SEO64402.1"/>
    </source>
</evidence>
<organism evidence="5 6">
    <name type="scientific">Actinacidiphila rubida</name>
    <dbReference type="NCBI Taxonomy" id="310780"/>
    <lineage>
        <taxon>Bacteria</taxon>
        <taxon>Bacillati</taxon>
        <taxon>Actinomycetota</taxon>
        <taxon>Actinomycetes</taxon>
        <taxon>Kitasatosporales</taxon>
        <taxon>Streptomycetaceae</taxon>
        <taxon>Actinacidiphila</taxon>
    </lineage>
</organism>
<dbReference type="AlphaFoldDB" id="A0A1H8RDG9"/>
<protein>
    <submittedName>
        <fullName evidence="5">DNA-binding transcriptional regulator, ArsR family</fullName>
    </submittedName>
</protein>
<dbReference type="Gene3D" id="1.10.10.10">
    <property type="entry name" value="Winged helix-like DNA-binding domain superfamily/Winged helix DNA-binding domain"/>
    <property type="match status" value="1"/>
</dbReference>
<dbReference type="InterPro" id="IPR001845">
    <property type="entry name" value="HTH_ArsR_DNA-bd_dom"/>
</dbReference>
<evidence type="ECO:0000256" key="1">
    <source>
        <dbReference type="ARBA" id="ARBA00023015"/>
    </source>
</evidence>
<dbReference type="InterPro" id="IPR011991">
    <property type="entry name" value="ArsR-like_HTH"/>
</dbReference>
<keyword evidence="6" id="KW-1185">Reference proteome</keyword>
<dbReference type="EMBL" id="FODD01000034">
    <property type="protein sequence ID" value="SEO64402.1"/>
    <property type="molecule type" value="Genomic_DNA"/>
</dbReference>
<feature type="domain" description="HTH arsR-type" evidence="4">
    <location>
        <begin position="252"/>
        <end position="327"/>
    </location>
</feature>
<evidence type="ECO:0000256" key="3">
    <source>
        <dbReference type="ARBA" id="ARBA00023163"/>
    </source>
</evidence>
<dbReference type="PANTHER" id="PTHR43132:SF8">
    <property type="entry name" value="HTH-TYPE TRANSCRIPTIONAL REGULATOR KMTR"/>
    <property type="match status" value="1"/>
</dbReference>
<dbReference type="SUPFAM" id="SSF46785">
    <property type="entry name" value="Winged helix' DNA-binding domain"/>
    <property type="match status" value="1"/>
</dbReference>
<keyword evidence="1" id="KW-0805">Transcription regulation</keyword>
<dbReference type="InterPro" id="IPR051011">
    <property type="entry name" value="Metal_resp_trans_reg"/>
</dbReference>
<dbReference type="OrthoDB" id="4745720at2"/>
<dbReference type="SMART" id="SM00418">
    <property type="entry name" value="HTH_ARSR"/>
    <property type="match status" value="1"/>
</dbReference>
<evidence type="ECO:0000256" key="2">
    <source>
        <dbReference type="ARBA" id="ARBA00023125"/>
    </source>
</evidence>
<dbReference type="GO" id="GO:0003700">
    <property type="term" value="F:DNA-binding transcription factor activity"/>
    <property type="evidence" value="ECO:0007669"/>
    <property type="project" value="InterPro"/>
</dbReference>
<dbReference type="STRING" id="310780.SAMN05216267_103415"/>
<dbReference type="RefSeq" id="WP_075017838.1">
    <property type="nucleotide sequence ID" value="NZ_FODD01000034.1"/>
</dbReference>
<keyword evidence="3" id="KW-0804">Transcription</keyword>
<gene>
    <name evidence="5" type="ORF">SAMN05216267_103415</name>
</gene>
<keyword evidence="2 5" id="KW-0238">DNA-binding</keyword>
<name>A0A1H8RDG9_9ACTN</name>
<dbReference type="GO" id="GO:0003677">
    <property type="term" value="F:DNA binding"/>
    <property type="evidence" value="ECO:0007669"/>
    <property type="project" value="UniProtKB-KW"/>
</dbReference>
<sequence length="328" mass="34750">MTTLRFTVEDLLRVRFAPEPAPLIETGLALAVLRAGSPDPSLARWRTTTTHRLSARAGSSAGRMLGLLRPDGLGPTFLDPPVADLGEALDRVAATGRRQAAAELARLWHGHRRPATGAWTAAVESHDASAWRELTRSLAESRRALLDPWWQRLREGYAADVAWRGRVLQEQGLRAMLAGLVPGATWSGADLLLPGRRPATVPLDGGGLTLMPSLLWRGVPLRVRHPDGSLLLVYSALTPLPMVPAPDGPSADRLAALLGATRAHALHVLSDAHTTTGLAHALGVSPASASSHAKTLRAAGLIATVRDGKQVRHTCTPLGRLLLAGATA</sequence>
<dbReference type="InterPro" id="IPR036388">
    <property type="entry name" value="WH-like_DNA-bd_sf"/>
</dbReference>
<reference evidence="5 6" key="1">
    <citation type="submission" date="2016-10" db="EMBL/GenBank/DDBJ databases">
        <authorList>
            <person name="de Groot N.N."/>
        </authorList>
    </citation>
    <scope>NUCLEOTIDE SEQUENCE [LARGE SCALE GENOMIC DNA]</scope>
    <source>
        <strain evidence="5 6">CGMCC 4.2026</strain>
    </source>
</reference>
<evidence type="ECO:0000313" key="6">
    <source>
        <dbReference type="Proteomes" id="UP000181951"/>
    </source>
</evidence>
<dbReference type="Proteomes" id="UP000181951">
    <property type="component" value="Unassembled WGS sequence"/>
</dbReference>
<evidence type="ECO:0000259" key="4">
    <source>
        <dbReference type="SMART" id="SM00418"/>
    </source>
</evidence>
<dbReference type="InterPro" id="IPR036390">
    <property type="entry name" value="WH_DNA-bd_sf"/>
</dbReference>
<dbReference type="CDD" id="cd00090">
    <property type="entry name" value="HTH_ARSR"/>
    <property type="match status" value="1"/>
</dbReference>